<gene>
    <name evidence="5" type="ORF">EYB53_001750</name>
</gene>
<evidence type="ECO:0000313" key="5">
    <source>
        <dbReference type="EMBL" id="MBP1464421.1"/>
    </source>
</evidence>
<dbReference type="Proteomes" id="UP001193081">
    <property type="component" value="Unassembled WGS sequence"/>
</dbReference>
<evidence type="ECO:0000313" key="6">
    <source>
        <dbReference type="Proteomes" id="UP001193081"/>
    </source>
</evidence>
<keyword evidence="4" id="KW-0460">Magnesium</keyword>
<keyword evidence="3" id="KW-0479">Metal-binding</keyword>
<dbReference type="PROSITE" id="PS00630">
    <property type="entry name" value="IMP_2"/>
    <property type="match status" value="1"/>
</dbReference>
<protein>
    <recommendedName>
        <fullName evidence="2">inositol-phosphate phosphatase</fullName>
        <ecNumber evidence="2">3.1.3.25</ecNumber>
    </recommendedName>
</protein>
<dbReference type="EMBL" id="SIJK02000002">
    <property type="protein sequence ID" value="MBP1464421.1"/>
    <property type="molecule type" value="Genomic_DNA"/>
</dbReference>
<evidence type="ECO:0000256" key="2">
    <source>
        <dbReference type="ARBA" id="ARBA00013106"/>
    </source>
</evidence>
<dbReference type="PANTHER" id="PTHR20854">
    <property type="entry name" value="INOSITOL MONOPHOSPHATASE"/>
    <property type="match status" value="1"/>
</dbReference>
<dbReference type="InterPro" id="IPR000760">
    <property type="entry name" value="Inositol_monophosphatase-like"/>
</dbReference>
<sequence>MPESERAVSEIAIDAVREWVAEAGVLAMSYFNNVQAQRKADLSLVTQADLEIEHMLRERITARYPDHGIIGEEHGSGDTDREYVWCLDPIDGTGAFVAGLPTWCVSVGLLRHGQPYLGVILLPILGDCYWADATGPAFRNELPITVSQATSIDPNDWMSVSSHVHRQFRLCFPGKTRVLSSVAADCCYVARGSSLGSLIGRANLWDLAAGFAILRAAGAVVTGLSGAPVDVPALLVQHRLPEPIVLAPPQLIDKLLGYIACV</sequence>
<comment type="catalytic activity">
    <reaction evidence="1">
        <text>a myo-inositol phosphate + H2O = myo-inositol + phosphate</text>
        <dbReference type="Rhea" id="RHEA:24056"/>
        <dbReference type="ChEBI" id="CHEBI:15377"/>
        <dbReference type="ChEBI" id="CHEBI:17268"/>
        <dbReference type="ChEBI" id="CHEBI:43474"/>
        <dbReference type="ChEBI" id="CHEBI:84139"/>
        <dbReference type="EC" id="3.1.3.25"/>
    </reaction>
</comment>
<proteinExistence type="predicted"/>
<dbReference type="PANTHER" id="PTHR20854:SF4">
    <property type="entry name" value="INOSITOL-1-MONOPHOSPHATASE-RELATED"/>
    <property type="match status" value="1"/>
</dbReference>
<organism evidence="5 6">
    <name type="scientific">Candidatus Chloroploca mongolica</name>
    <dbReference type="NCBI Taxonomy" id="2528176"/>
    <lineage>
        <taxon>Bacteria</taxon>
        <taxon>Bacillati</taxon>
        <taxon>Chloroflexota</taxon>
        <taxon>Chloroflexia</taxon>
        <taxon>Chloroflexales</taxon>
        <taxon>Chloroflexineae</taxon>
        <taxon>Oscillochloridaceae</taxon>
        <taxon>Candidatus Chloroploca</taxon>
    </lineage>
</organism>
<dbReference type="InterPro" id="IPR020550">
    <property type="entry name" value="Inositol_monophosphatase_CS"/>
</dbReference>
<evidence type="ECO:0000256" key="3">
    <source>
        <dbReference type="ARBA" id="ARBA00022723"/>
    </source>
</evidence>
<dbReference type="Pfam" id="PF00459">
    <property type="entry name" value="Inositol_P"/>
    <property type="match status" value="1"/>
</dbReference>
<dbReference type="Gene3D" id="3.40.190.80">
    <property type="match status" value="1"/>
</dbReference>
<keyword evidence="6" id="KW-1185">Reference proteome</keyword>
<reference evidence="5 6" key="1">
    <citation type="submission" date="2021-03" db="EMBL/GenBank/DDBJ databases">
        <authorList>
            <person name="Grouzdev D.S."/>
        </authorList>
    </citation>
    <scope>NUCLEOTIDE SEQUENCE [LARGE SCALE GENOMIC DNA]</scope>
    <source>
        <strain evidence="5 6">M50-1</strain>
    </source>
</reference>
<evidence type="ECO:0000256" key="1">
    <source>
        <dbReference type="ARBA" id="ARBA00001033"/>
    </source>
</evidence>
<comment type="caution">
    <text evidence="5">The sequence shown here is derived from an EMBL/GenBank/DDBJ whole genome shotgun (WGS) entry which is preliminary data.</text>
</comment>
<dbReference type="PRINTS" id="PR00377">
    <property type="entry name" value="IMPHPHTASES"/>
</dbReference>
<name>A0ABS4D4R4_9CHLR</name>
<dbReference type="SUPFAM" id="SSF56655">
    <property type="entry name" value="Carbohydrate phosphatase"/>
    <property type="match status" value="1"/>
</dbReference>
<evidence type="ECO:0000256" key="4">
    <source>
        <dbReference type="ARBA" id="ARBA00022842"/>
    </source>
</evidence>
<dbReference type="EC" id="3.1.3.25" evidence="2"/>
<dbReference type="Gene3D" id="3.30.540.10">
    <property type="entry name" value="Fructose-1,6-Bisphosphatase, subunit A, domain 1"/>
    <property type="match status" value="1"/>
</dbReference>
<accession>A0ABS4D4R4</accession>